<sequence>MADDKKPSNWQQAITGEWHGMPSLFEADGTHVGYNKVSRASEFKDGRTTYWMETKFDATGPLNDRFEIGAKFNFGVIDSDQDRIYTGPDFIGTGRPYGLLVDSRYFSPGWNVDLRTVNHVVPELGLQVYSSQLFEGDTLVGVFNGLYVVTQDHETNPETQQKVIDFLAKEKTDGKKPFNYPVKNAGVFRGEFEVYNDQQELIGTNKVTIHHKPINLLHSEQTIEIEGVVNRKWTAMRTRNGNHHQFHGPEMFGNGMSYGRYLYSIRHSFGEAFKLWSRETVVDDDYTMVCAWQFLESQKEKYTTFGVLHWEEGEEILGAVYVE</sequence>
<name>A0AA52EK64_9PROT</name>
<dbReference type="KEGG" id="tmk:QGN29_03930"/>
<protein>
    <submittedName>
        <fullName evidence="1">Uncharacterized protein</fullName>
    </submittedName>
</protein>
<evidence type="ECO:0000313" key="1">
    <source>
        <dbReference type="EMBL" id="WND03521.1"/>
    </source>
</evidence>
<organism evidence="1 2">
    <name type="scientific">Temperatibacter marinus</name>
    <dbReference type="NCBI Taxonomy" id="1456591"/>
    <lineage>
        <taxon>Bacteria</taxon>
        <taxon>Pseudomonadati</taxon>
        <taxon>Pseudomonadota</taxon>
        <taxon>Alphaproteobacteria</taxon>
        <taxon>Kordiimonadales</taxon>
        <taxon>Temperatibacteraceae</taxon>
        <taxon>Temperatibacter</taxon>
    </lineage>
</organism>
<dbReference type="EMBL" id="CP123872">
    <property type="protein sequence ID" value="WND03521.1"/>
    <property type="molecule type" value="Genomic_DNA"/>
</dbReference>
<reference evidence="1" key="1">
    <citation type="submission" date="2023-04" db="EMBL/GenBank/DDBJ databases">
        <title>Complete genome sequence of Temperatibacter marinus.</title>
        <authorList>
            <person name="Rong J.-C."/>
            <person name="Yi M.-L."/>
            <person name="Zhao Q."/>
        </authorList>
    </citation>
    <scope>NUCLEOTIDE SEQUENCE</scope>
    <source>
        <strain evidence="1">NBRC 110045</strain>
    </source>
</reference>
<accession>A0AA52EK64</accession>
<keyword evidence="2" id="KW-1185">Reference proteome</keyword>
<dbReference type="Proteomes" id="UP001268683">
    <property type="component" value="Chromosome"/>
</dbReference>
<dbReference type="AlphaFoldDB" id="A0AA52EK64"/>
<proteinExistence type="predicted"/>
<dbReference type="RefSeq" id="WP_310799374.1">
    <property type="nucleotide sequence ID" value="NZ_CP123872.1"/>
</dbReference>
<evidence type="ECO:0000313" key="2">
    <source>
        <dbReference type="Proteomes" id="UP001268683"/>
    </source>
</evidence>
<gene>
    <name evidence="1" type="ORF">QGN29_03930</name>
</gene>